<evidence type="ECO:0000313" key="2">
    <source>
        <dbReference type="Proteomes" id="UP000562395"/>
    </source>
</evidence>
<accession>A0A7W6A0N7</accession>
<organism evidence="1 2">
    <name type="scientific">Novosphingobium hassiacum</name>
    <dbReference type="NCBI Taxonomy" id="173676"/>
    <lineage>
        <taxon>Bacteria</taxon>
        <taxon>Pseudomonadati</taxon>
        <taxon>Pseudomonadota</taxon>
        <taxon>Alphaproteobacteria</taxon>
        <taxon>Sphingomonadales</taxon>
        <taxon>Sphingomonadaceae</taxon>
        <taxon>Novosphingobium</taxon>
    </lineage>
</organism>
<evidence type="ECO:0000313" key="1">
    <source>
        <dbReference type="EMBL" id="MBB3862362.1"/>
    </source>
</evidence>
<dbReference type="EMBL" id="JACICY010000013">
    <property type="protein sequence ID" value="MBB3862362.1"/>
    <property type="molecule type" value="Genomic_DNA"/>
</dbReference>
<dbReference type="RefSeq" id="WP_246386301.1">
    <property type="nucleotide sequence ID" value="NZ_JACICY010000013.1"/>
</dbReference>
<reference evidence="1 2" key="1">
    <citation type="submission" date="2020-08" db="EMBL/GenBank/DDBJ databases">
        <title>Genomic Encyclopedia of Type Strains, Phase IV (KMG-IV): sequencing the most valuable type-strain genomes for metagenomic binning, comparative biology and taxonomic classification.</title>
        <authorList>
            <person name="Goeker M."/>
        </authorList>
    </citation>
    <scope>NUCLEOTIDE SEQUENCE [LARGE SCALE GENOMIC DNA]</scope>
    <source>
        <strain evidence="1 2">DSM 14552</strain>
    </source>
</reference>
<dbReference type="InterPro" id="IPR038488">
    <property type="entry name" value="Integrase_DNA-bd_sf"/>
</dbReference>
<sequence>MMLFYHVKHNSMRVLFWAPFSSPDRSRMSGEVREISNLVGIPVPADPPDPLQSTVLCGTFYGTYYREVPPCLPIWLCEKQAPAPRLTSSPMEVGSFSSSSRQVTDTDAWITNAPESGRRSLSGSINVTLAEARTKRLEIKKQLSEGENPAAKRRIEKITGSLAQANTFKSVGLEWLDKAQRESPTDVTMGKLRWLLDFAYPIPGDRKIGEIRDCGAPADGCPLRYCDGPS</sequence>
<dbReference type="AlphaFoldDB" id="A0A7W6A0N7"/>
<dbReference type="Gene3D" id="3.30.160.390">
    <property type="entry name" value="Integrase, DNA-binding domain"/>
    <property type="match status" value="1"/>
</dbReference>
<dbReference type="Proteomes" id="UP000562395">
    <property type="component" value="Unassembled WGS sequence"/>
</dbReference>
<protein>
    <submittedName>
        <fullName evidence="1">Uncharacterized protein</fullName>
    </submittedName>
</protein>
<comment type="caution">
    <text evidence="1">The sequence shown here is derived from an EMBL/GenBank/DDBJ whole genome shotgun (WGS) entry which is preliminary data.</text>
</comment>
<keyword evidence="2" id="KW-1185">Reference proteome</keyword>
<name>A0A7W6A0N7_9SPHN</name>
<proteinExistence type="predicted"/>
<gene>
    <name evidence="1" type="ORF">GGQ88_003662</name>
</gene>